<name>A0A1Y2IIL6_TRAC3</name>
<evidence type="ECO:0000259" key="1">
    <source>
        <dbReference type="PROSITE" id="PS50011"/>
    </source>
</evidence>
<proteinExistence type="predicted"/>
<feature type="domain" description="Protein kinase" evidence="1">
    <location>
        <begin position="21"/>
        <end position="379"/>
    </location>
</feature>
<keyword evidence="3" id="KW-1185">Reference proteome</keyword>
<accession>A0A1Y2IIL6</accession>
<organism evidence="2 3">
    <name type="scientific">Trametes coccinea (strain BRFM310)</name>
    <name type="common">Pycnoporus coccineus</name>
    <dbReference type="NCBI Taxonomy" id="1353009"/>
    <lineage>
        <taxon>Eukaryota</taxon>
        <taxon>Fungi</taxon>
        <taxon>Dikarya</taxon>
        <taxon>Basidiomycota</taxon>
        <taxon>Agaricomycotina</taxon>
        <taxon>Agaricomycetes</taxon>
        <taxon>Polyporales</taxon>
        <taxon>Polyporaceae</taxon>
        <taxon>Trametes</taxon>
    </lineage>
</organism>
<dbReference type="GO" id="GO:0005524">
    <property type="term" value="F:ATP binding"/>
    <property type="evidence" value="ECO:0007669"/>
    <property type="project" value="InterPro"/>
</dbReference>
<dbReference type="PROSITE" id="PS50011">
    <property type="entry name" value="PROTEIN_KINASE_DOM"/>
    <property type="match status" value="1"/>
</dbReference>
<gene>
    <name evidence="2" type="ORF">PYCCODRAFT_1468936</name>
</gene>
<protein>
    <recommendedName>
        <fullName evidence="1">Protein kinase domain-containing protein</fullName>
    </recommendedName>
</protein>
<dbReference type="InterPro" id="IPR011009">
    <property type="entry name" value="Kinase-like_dom_sf"/>
</dbReference>
<dbReference type="PANTHER" id="PTHR44167:SF24">
    <property type="entry name" value="SERINE_THREONINE-PROTEIN KINASE CHK2"/>
    <property type="match status" value="1"/>
</dbReference>
<dbReference type="SUPFAM" id="SSF56112">
    <property type="entry name" value="Protein kinase-like (PK-like)"/>
    <property type="match status" value="1"/>
</dbReference>
<evidence type="ECO:0000313" key="3">
    <source>
        <dbReference type="Proteomes" id="UP000193067"/>
    </source>
</evidence>
<dbReference type="PANTHER" id="PTHR44167">
    <property type="entry name" value="OVARIAN-SPECIFIC SERINE/THREONINE-PROTEIN KINASE LOK-RELATED"/>
    <property type="match status" value="1"/>
</dbReference>
<reference evidence="2 3" key="1">
    <citation type="journal article" date="2015" name="Biotechnol. Biofuels">
        <title>Enhanced degradation of softwood versus hardwood by the white-rot fungus Pycnoporus coccineus.</title>
        <authorList>
            <person name="Couturier M."/>
            <person name="Navarro D."/>
            <person name="Chevret D."/>
            <person name="Henrissat B."/>
            <person name="Piumi F."/>
            <person name="Ruiz-Duenas F.J."/>
            <person name="Martinez A.T."/>
            <person name="Grigoriev I.V."/>
            <person name="Riley R."/>
            <person name="Lipzen A."/>
            <person name="Berrin J.G."/>
            <person name="Master E.R."/>
            <person name="Rosso M.N."/>
        </authorList>
    </citation>
    <scope>NUCLEOTIDE SEQUENCE [LARGE SCALE GENOMIC DNA]</scope>
    <source>
        <strain evidence="2 3">BRFM310</strain>
    </source>
</reference>
<dbReference type="GO" id="GO:0005634">
    <property type="term" value="C:nucleus"/>
    <property type="evidence" value="ECO:0007669"/>
    <property type="project" value="TreeGrafter"/>
</dbReference>
<dbReference type="EMBL" id="KZ084114">
    <property type="protein sequence ID" value="OSD00978.1"/>
    <property type="molecule type" value="Genomic_DNA"/>
</dbReference>
<dbReference type="SMART" id="SM00220">
    <property type="entry name" value="S_TKc"/>
    <property type="match status" value="1"/>
</dbReference>
<sequence length="379" mass="43880">MSTPAQHKRLPIHAYAEEENLPSYTKLTEDGFYNLVGKEHFWQERYRYLHDHGYLLRPRYSPGWKPSWSGTNLDPTYCEDSIKLLHYQVMDATRLSNRELVAIKSFYLDGQELHIAQFFSAIDDKANHCVRVYEILPDPYKPEMALMVMPFLRPCNNPEFGTVGDVTEFVDQTLEASAFAPRGLVFMHRYRVAHRDVAISNIMMDARKLYPTGHHPIRLNYTPDVLYPVSALPRAGRDVRYYYIDFGLSSQFPEGASTLVVGDVGRDADVPELSDHVPYDAFKVDIFSLGNVYSKLFGEKYKNLEFLPSLIQLMKQIRPEQRPTAEEALREWKKTRATLPDSLLRWRLVPKMEAPIERVVNDTVAVAWEGIYHLRKFVG</sequence>
<dbReference type="GO" id="GO:0004674">
    <property type="term" value="F:protein serine/threonine kinase activity"/>
    <property type="evidence" value="ECO:0007669"/>
    <property type="project" value="TreeGrafter"/>
</dbReference>
<dbReference type="Proteomes" id="UP000193067">
    <property type="component" value="Unassembled WGS sequence"/>
</dbReference>
<dbReference type="InterPro" id="IPR000719">
    <property type="entry name" value="Prot_kinase_dom"/>
</dbReference>
<evidence type="ECO:0000313" key="2">
    <source>
        <dbReference type="EMBL" id="OSD00978.1"/>
    </source>
</evidence>
<dbReference type="AlphaFoldDB" id="A0A1Y2IIL6"/>
<dbReference type="OrthoDB" id="5987198at2759"/>
<dbReference type="Gene3D" id="1.10.510.10">
    <property type="entry name" value="Transferase(Phosphotransferase) domain 1"/>
    <property type="match status" value="1"/>
</dbReference>
<dbReference type="GO" id="GO:0044773">
    <property type="term" value="P:mitotic DNA damage checkpoint signaling"/>
    <property type="evidence" value="ECO:0007669"/>
    <property type="project" value="TreeGrafter"/>
</dbReference>